<reference evidence="1 2" key="1">
    <citation type="submission" date="2020-04" db="EMBL/GenBank/DDBJ databases">
        <title>Achromobacter ruhlandii genome sequencing and assembly.</title>
        <authorList>
            <person name="Martins R.C.R."/>
            <person name="Perdigao-Neto L.V."/>
            <person name="Levin A.S.S."/>
            <person name="Costa S.F."/>
        </authorList>
    </citation>
    <scope>NUCLEOTIDE SEQUENCE [LARGE SCALE GENOMIC DNA]</scope>
    <source>
        <strain evidence="1 2">9035ralo</strain>
    </source>
</reference>
<name>A0A848NUQ6_9BURK</name>
<dbReference type="AlphaFoldDB" id="A0A848NUQ6"/>
<organism evidence="1 2">
    <name type="scientific">Achromobacter ruhlandii</name>
    <dbReference type="NCBI Taxonomy" id="72557"/>
    <lineage>
        <taxon>Bacteria</taxon>
        <taxon>Pseudomonadati</taxon>
        <taxon>Pseudomonadota</taxon>
        <taxon>Betaproteobacteria</taxon>
        <taxon>Burkholderiales</taxon>
        <taxon>Alcaligenaceae</taxon>
        <taxon>Achromobacter</taxon>
    </lineage>
</organism>
<protein>
    <submittedName>
        <fullName evidence="1">LysR family transcriptional regulator</fullName>
    </submittedName>
</protein>
<proteinExistence type="predicted"/>
<gene>
    <name evidence="1" type="ORF">HGQ98_35045</name>
</gene>
<evidence type="ECO:0000313" key="1">
    <source>
        <dbReference type="EMBL" id="NMU94201.1"/>
    </source>
</evidence>
<sequence length="34" mass="3824">IKTWVEYLKESLPGLLQRDEAALVELGLELGRPS</sequence>
<dbReference type="Proteomes" id="UP000542405">
    <property type="component" value="Unassembled WGS sequence"/>
</dbReference>
<comment type="caution">
    <text evidence="1">The sequence shown here is derived from an EMBL/GenBank/DDBJ whole genome shotgun (WGS) entry which is preliminary data.</text>
</comment>
<feature type="non-terminal residue" evidence="1">
    <location>
        <position position="1"/>
    </location>
</feature>
<evidence type="ECO:0000313" key="2">
    <source>
        <dbReference type="Proteomes" id="UP000542405"/>
    </source>
</evidence>
<dbReference type="EMBL" id="JABBZE010001456">
    <property type="protein sequence ID" value="NMU94201.1"/>
    <property type="molecule type" value="Genomic_DNA"/>
</dbReference>
<accession>A0A848NUQ6</accession>